<evidence type="ECO:0000256" key="7">
    <source>
        <dbReference type="ARBA" id="ARBA00022801"/>
    </source>
</evidence>
<dbReference type="InterPro" id="IPR006179">
    <property type="entry name" value="5_nucleotidase/apyrase"/>
</dbReference>
<dbReference type="SUPFAM" id="SSF55816">
    <property type="entry name" value="5'-nucleotidase (syn. UDP-sugar hydrolase), C-terminal domain"/>
    <property type="match status" value="1"/>
</dbReference>
<dbReference type="EMBL" id="KQ981923">
    <property type="protein sequence ID" value="KYN32932.1"/>
    <property type="molecule type" value="Genomic_DNA"/>
</dbReference>
<dbReference type="STRING" id="34720.A0A195EYE8"/>
<dbReference type="GO" id="GO:0006196">
    <property type="term" value="P:AMP catabolic process"/>
    <property type="evidence" value="ECO:0007669"/>
    <property type="project" value="TreeGrafter"/>
</dbReference>
<dbReference type="Proteomes" id="UP000078541">
    <property type="component" value="Unassembled WGS sequence"/>
</dbReference>
<dbReference type="CDD" id="cd07409">
    <property type="entry name" value="MPP_CD73_N"/>
    <property type="match status" value="1"/>
</dbReference>
<evidence type="ECO:0000256" key="1">
    <source>
        <dbReference type="ARBA" id="ARBA00000815"/>
    </source>
</evidence>
<evidence type="ECO:0000313" key="12">
    <source>
        <dbReference type="Proteomes" id="UP000078541"/>
    </source>
</evidence>
<dbReference type="SUPFAM" id="SSF56300">
    <property type="entry name" value="Metallo-dependent phosphatases"/>
    <property type="match status" value="1"/>
</dbReference>
<dbReference type="PRINTS" id="PR01607">
    <property type="entry name" value="APYRASEFAMLY"/>
</dbReference>
<gene>
    <name evidence="11" type="ORF">ALC56_12748</name>
</gene>
<dbReference type="Pfam" id="PF00149">
    <property type="entry name" value="Metallophos"/>
    <property type="match status" value="1"/>
</dbReference>
<feature type="domain" description="Calcineurin-like phosphoesterase" evidence="9">
    <location>
        <begin position="139"/>
        <end position="323"/>
    </location>
</feature>
<comment type="catalytic activity">
    <reaction evidence="1">
        <text>a ribonucleoside 5'-phosphate + H2O = a ribonucleoside + phosphate</text>
        <dbReference type="Rhea" id="RHEA:12484"/>
        <dbReference type="ChEBI" id="CHEBI:15377"/>
        <dbReference type="ChEBI" id="CHEBI:18254"/>
        <dbReference type="ChEBI" id="CHEBI:43474"/>
        <dbReference type="ChEBI" id="CHEBI:58043"/>
        <dbReference type="EC" id="3.1.3.5"/>
    </reaction>
</comment>
<protein>
    <recommendedName>
        <fullName evidence="3">5'-nucleotidase</fullName>
        <ecNumber evidence="3">3.1.3.5</ecNumber>
    </recommendedName>
</protein>
<evidence type="ECO:0000256" key="6">
    <source>
        <dbReference type="ARBA" id="ARBA00022741"/>
    </source>
</evidence>
<dbReference type="GO" id="GO:0000166">
    <property type="term" value="F:nucleotide binding"/>
    <property type="evidence" value="ECO:0007669"/>
    <property type="project" value="UniProtKB-KW"/>
</dbReference>
<dbReference type="AlphaFoldDB" id="A0A195EYE8"/>
<evidence type="ECO:0000259" key="10">
    <source>
        <dbReference type="Pfam" id="PF02872"/>
    </source>
</evidence>
<dbReference type="InterPro" id="IPR036907">
    <property type="entry name" value="5'-Nucleotdase_C_sf"/>
</dbReference>
<dbReference type="GO" id="GO:0046872">
    <property type="term" value="F:metal ion binding"/>
    <property type="evidence" value="ECO:0007669"/>
    <property type="project" value="UniProtKB-KW"/>
</dbReference>
<keyword evidence="4" id="KW-0479">Metal-binding</keyword>
<dbReference type="GO" id="GO:0005886">
    <property type="term" value="C:plasma membrane"/>
    <property type="evidence" value="ECO:0007669"/>
    <property type="project" value="TreeGrafter"/>
</dbReference>
<dbReference type="InterPro" id="IPR006146">
    <property type="entry name" value="5'-Nucleotdase_CS"/>
</dbReference>
<dbReference type="FunFam" id="3.90.780.10:FF:000001">
    <property type="entry name" value="NT5E isoform 3"/>
    <property type="match status" value="1"/>
</dbReference>
<name>A0A195EYE8_9HYME</name>
<evidence type="ECO:0000256" key="3">
    <source>
        <dbReference type="ARBA" id="ARBA00012643"/>
    </source>
</evidence>
<keyword evidence="5" id="KW-0732">Signal</keyword>
<dbReference type="Pfam" id="PF02872">
    <property type="entry name" value="5_nucleotid_C"/>
    <property type="match status" value="1"/>
</dbReference>
<dbReference type="EC" id="3.1.3.5" evidence="3"/>
<dbReference type="Gene3D" id="3.90.780.10">
    <property type="entry name" value="5'-Nucleotidase, C-terminal domain"/>
    <property type="match status" value="1"/>
</dbReference>
<organism evidence="11 12">
    <name type="scientific">Trachymyrmex septentrionalis</name>
    <dbReference type="NCBI Taxonomy" id="34720"/>
    <lineage>
        <taxon>Eukaryota</taxon>
        <taxon>Metazoa</taxon>
        <taxon>Ecdysozoa</taxon>
        <taxon>Arthropoda</taxon>
        <taxon>Hexapoda</taxon>
        <taxon>Insecta</taxon>
        <taxon>Pterygota</taxon>
        <taxon>Neoptera</taxon>
        <taxon>Endopterygota</taxon>
        <taxon>Hymenoptera</taxon>
        <taxon>Apocrita</taxon>
        <taxon>Aculeata</taxon>
        <taxon>Formicoidea</taxon>
        <taxon>Formicidae</taxon>
        <taxon>Myrmicinae</taxon>
        <taxon>Trachymyrmex</taxon>
    </lineage>
</organism>
<sequence>MILNFHYIVTGISFLSFVKNERSIPMLQSGSRILVEGRNTDEQLLFHLFDTLFKCFICLDLEIPQDKRLEFPAFLLLSRDLHKSFLNIEYCKECPPYRIHHGVGYKISYIAFLIVTIVFEETSRLSTACTPADSKAGKCYGGFARIATLVRQAKSESPSTIFLNAGDTYQGTAWFNKYKWEAVAWFMNLLAPDAISLGNHEFDNGVKGLIPFIQNATYPILTTNLDLSEQPDLAATNLKNSTILIVNGKKIGVIGYLTPDTKILSSTEKVIFKDEVECIREEVKKLKEQGVDILIALGHSGFKTDKKIAREVEDIDLVIGGHTNTFLYRGKSPDIEVPEGFYPTEVIQKSGRKVYVVQAYAYTKYLGNFSVSFDIKGEVTHIEGNPILVDANVKQAEDVVRLINDKRDVIDQLQQQVIGKTRVLLDGDSKNCRRQECNMGNLICDAIIDYYAREHINKEGWTDTAIAVQNSGSIRSSITRDRDDQVTQGDILSVLPFGNVIVKASMTGEQILSMLEWSVHNIDNITSTGNLYGAYLQYSGLQVIYDVSQPRNSRVVSVHVQCAACRIPTYSELQKNVTYNVFINDFLAKGGDGFHMLEGLQTISLGITTDEALVQYFQKHSPVHPGVEWRITYKSGENFKSFNNNLGTTHRSLGLMILLTITTWLSLT</sequence>
<dbReference type="FunFam" id="3.60.21.10:FF:000020">
    <property type="entry name" value="NT5E isoform 4"/>
    <property type="match status" value="1"/>
</dbReference>
<dbReference type="InterPro" id="IPR008334">
    <property type="entry name" value="5'-Nucleotdase_C"/>
</dbReference>
<keyword evidence="6 8" id="KW-0547">Nucleotide-binding</keyword>
<keyword evidence="7 8" id="KW-0378">Hydrolase</keyword>
<dbReference type="Gene3D" id="3.60.21.10">
    <property type="match status" value="1"/>
</dbReference>
<feature type="domain" description="5'-Nucleotidase C-terminal" evidence="10">
    <location>
        <begin position="417"/>
        <end position="598"/>
    </location>
</feature>
<dbReference type="InterPro" id="IPR029052">
    <property type="entry name" value="Metallo-depent_PP-like"/>
</dbReference>
<accession>A0A195EYE8</accession>
<dbReference type="GO" id="GO:0008253">
    <property type="term" value="F:5'-nucleotidase activity"/>
    <property type="evidence" value="ECO:0007669"/>
    <property type="project" value="UniProtKB-EC"/>
</dbReference>
<evidence type="ECO:0000256" key="2">
    <source>
        <dbReference type="ARBA" id="ARBA00006654"/>
    </source>
</evidence>
<evidence type="ECO:0000256" key="4">
    <source>
        <dbReference type="ARBA" id="ARBA00022723"/>
    </source>
</evidence>
<evidence type="ECO:0000313" key="11">
    <source>
        <dbReference type="EMBL" id="KYN32932.1"/>
    </source>
</evidence>
<evidence type="ECO:0000259" key="9">
    <source>
        <dbReference type="Pfam" id="PF00149"/>
    </source>
</evidence>
<reference evidence="11 12" key="1">
    <citation type="submission" date="2016-03" db="EMBL/GenBank/DDBJ databases">
        <title>Trachymyrmex septentrionalis WGS genome.</title>
        <authorList>
            <person name="Nygaard S."/>
            <person name="Hu H."/>
            <person name="Boomsma J."/>
            <person name="Zhang G."/>
        </authorList>
    </citation>
    <scope>NUCLEOTIDE SEQUENCE [LARGE SCALE GENOMIC DNA]</scope>
    <source>
        <strain evidence="11">Tsep2-gDNA-1</strain>
        <tissue evidence="11">Whole body</tissue>
    </source>
</reference>
<dbReference type="InterPro" id="IPR004843">
    <property type="entry name" value="Calcineurin-like_PHP"/>
</dbReference>
<comment type="similarity">
    <text evidence="2 8">Belongs to the 5'-nucleotidase family.</text>
</comment>
<evidence type="ECO:0000256" key="5">
    <source>
        <dbReference type="ARBA" id="ARBA00022729"/>
    </source>
</evidence>
<keyword evidence="12" id="KW-1185">Reference proteome</keyword>
<dbReference type="PROSITE" id="PS00786">
    <property type="entry name" value="5_NUCLEOTIDASE_2"/>
    <property type="match status" value="1"/>
</dbReference>
<dbReference type="PANTHER" id="PTHR11575">
    <property type="entry name" value="5'-NUCLEOTIDASE-RELATED"/>
    <property type="match status" value="1"/>
</dbReference>
<proteinExistence type="inferred from homology"/>
<dbReference type="PANTHER" id="PTHR11575:SF24">
    <property type="entry name" value="5'-NUCLEOTIDASE"/>
    <property type="match status" value="1"/>
</dbReference>
<evidence type="ECO:0000256" key="8">
    <source>
        <dbReference type="RuleBase" id="RU362119"/>
    </source>
</evidence>